<organism evidence="2 3">
    <name type="scientific">Tepidamorphus gemmatus</name>
    <dbReference type="NCBI Taxonomy" id="747076"/>
    <lineage>
        <taxon>Bacteria</taxon>
        <taxon>Pseudomonadati</taxon>
        <taxon>Pseudomonadota</taxon>
        <taxon>Alphaproteobacteria</taxon>
        <taxon>Hyphomicrobiales</taxon>
        <taxon>Tepidamorphaceae</taxon>
        <taxon>Tepidamorphus</taxon>
    </lineage>
</organism>
<dbReference type="EMBL" id="SMAK01000003">
    <property type="protein sequence ID" value="TCT11939.1"/>
    <property type="molecule type" value="Genomic_DNA"/>
</dbReference>
<reference evidence="2 3" key="1">
    <citation type="submission" date="2019-03" db="EMBL/GenBank/DDBJ databases">
        <title>Genomic Encyclopedia of Type Strains, Phase IV (KMG-IV): sequencing the most valuable type-strain genomes for metagenomic binning, comparative biology and taxonomic classification.</title>
        <authorList>
            <person name="Goeker M."/>
        </authorList>
    </citation>
    <scope>NUCLEOTIDE SEQUENCE [LARGE SCALE GENOMIC DNA]</scope>
    <source>
        <strain evidence="2 3">DSM 19345</strain>
    </source>
</reference>
<name>A0A4R3MHU5_9HYPH</name>
<sequence length="101" mass="11045">MAKGYWVGHVTVKDPDGYRKYQAANGAAFAKYGGRFLVRAGKAESKLGDLKPRHVVIEFPSYQAALDCYHSPEYQHALAVRGDAGEVDLVVVEGYDGEQPS</sequence>
<dbReference type="Pfam" id="PF07045">
    <property type="entry name" value="DUF1330"/>
    <property type="match status" value="1"/>
</dbReference>
<dbReference type="PANTHER" id="PTHR41521:SF4">
    <property type="entry name" value="BLR0684 PROTEIN"/>
    <property type="match status" value="1"/>
</dbReference>
<gene>
    <name evidence="2" type="ORF">EDC22_103252</name>
</gene>
<evidence type="ECO:0000313" key="2">
    <source>
        <dbReference type="EMBL" id="TCT11939.1"/>
    </source>
</evidence>
<dbReference type="PANTHER" id="PTHR41521">
    <property type="match status" value="1"/>
</dbReference>
<protein>
    <submittedName>
        <fullName evidence="2">Uncharacterized protein (DUF1330 family)</fullName>
    </submittedName>
</protein>
<dbReference type="InterPro" id="IPR010753">
    <property type="entry name" value="DUF1330"/>
</dbReference>
<dbReference type="InterPro" id="IPR011008">
    <property type="entry name" value="Dimeric_a/b-barrel"/>
</dbReference>
<dbReference type="Proteomes" id="UP000295678">
    <property type="component" value="Unassembled WGS sequence"/>
</dbReference>
<evidence type="ECO:0000259" key="1">
    <source>
        <dbReference type="Pfam" id="PF07045"/>
    </source>
</evidence>
<proteinExistence type="predicted"/>
<evidence type="ECO:0000313" key="3">
    <source>
        <dbReference type="Proteomes" id="UP000295678"/>
    </source>
</evidence>
<dbReference type="RefSeq" id="WP_132805827.1">
    <property type="nucleotide sequence ID" value="NZ_SMAK01000003.1"/>
</dbReference>
<dbReference type="SUPFAM" id="SSF54909">
    <property type="entry name" value="Dimeric alpha+beta barrel"/>
    <property type="match status" value="1"/>
</dbReference>
<dbReference type="AlphaFoldDB" id="A0A4R3MHU5"/>
<keyword evidence="3" id="KW-1185">Reference proteome</keyword>
<accession>A0A4R3MHU5</accession>
<feature type="domain" description="DUF1330" evidence="1">
    <location>
        <begin position="3"/>
        <end position="95"/>
    </location>
</feature>
<dbReference type="Gene3D" id="3.30.70.100">
    <property type="match status" value="1"/>
</dbReference>
<dbReference type="OrthoDB" id="9806380at2"/>
<comment type="caution">
    <text evidence="2">The sequence shown here is derived from an EMBL/GenBank/DDBJ whole genome shotgun (WGS) entry which is preliminary data.</text>
</comment>